<gene>
    <name evidence="1" type="ORF">N0V91_005795</name>
</gene>
<reference evidence="1" key="1">
    <citation type="submission" date="2022-10" db="EMBL/GenBank/DDBJ databases">
        <title>Tapping the CABI collections for fungal endophytes: first genome assemblies for Collariella, Neodidymelliopsis, Ascochyta clinopodiicola, Didymella pomorum, Didymosphaeria variabile, Neocosmospora piperis and Neocucurbitaria cava.</title>
        <authorList>
            <person name="Hill R."/>
        </authorList>
    </citation>
    <scope>NUCLEOTIDE SEQUENCE</scope>
    <source>
        <strain evidence="1">IMI 355091</strain>
    </source>
</reference>
<accession>A0A9W9D752</accession>
<organism evidence="1 2">
    <name type="scientific">Didymella pomorum</name>
    <dbReference type="NCBI Taxonomy" id="749634"/>
    <lineage>
        <taxon>Eukaryota</taxon>
        <taxon>Fungi</taxon>
        <taxon>Dikarya</taxon>
        <taxon>Ascomycota</taxon>
        <taxon>Pezizomycotina</taxon>
        <taxon>Dothideomycetes</taxon>
        <taxon>Pleosporomycetidae</taxon>
        <taxon>Pleosporales</taxon>
        <taxon>Pleosporineae</taxon>
        <taxon>Didymellaceae</taxon>
        <taxon>Didymella</taxon>
    </lineage>
</organism>
<dbReference type="PANTHER" id="PTHR33112:SF9">
    <property type="entry name" value="HETEROKARYON INCOMPATIBILITY DOMAIN-CONTAINING PROTEIN"/>
    <property type="match status" value="1"/>
</dbReference>
<dbReference type="PANTHER" id="PTHR33112">
    <property type="entry name" value="DOMAIN PROTEIN, PUTATIVE-RELATED"/>
    <property type="match status" value="1"/>
</dbReference>
<evidence type="ECO:0000313" key="2">
    <source>
        <dbReference type="Proteomes" id="UP001140510"/>
    </source>
</evidence>
<dbReference type="Proteomes" id="UP001140510">
    <property type="component" value="Unassembled WGS sequence"/>
</dbReference>
<proteinExistence type="predicted"/>
<evidence type="ECO:0000313" key="1">
    <source>
        <dbReference type="EMBL" id="KAJ4404645.1"/>
    </source>
</evidence>
<sequence>MAQYYQHSVFTLAGTAEDITGGLLQSYEKDAIPWASKLVRLPYRDKHGFIAGEIYLYKRRIQVVEEYWSEVRESILLRRGWILQEWLLSKRLLWYTPRGLFFECQQEPPRAYDQSQLALSRAEASLQAHLQLKESFHFSNSDILNFWYSMLEVYSGQQLTKPDLDRILAVAGLAQEMADRAKSM</sequence>
<dbReference type="AlphaFoldDB" id="A0A9W9D752"/>
<comment type="caution">
    <text evidence="1">The sequence shown here is derived from an EMBL/GenBank/DDBJ whole genome shotgun (WGS) entry which is preliminary data.</text>
</comment>
<keyword evidence="2" id="KW-1185">Reference proteome</keyword>
<name>A0A9W9D752_9PLEO</name>
<evidence type="ECO:0008006" key="3">
    <source>
        <dbReference type="Google" id="ProtNLM"/>
    </source>
</evidence>
<dbReference type="OrthoDB" id="4161196at2759"/>
<dbReference type="EMBL" id="JAPEVA010000041">
    <property type="protein sequence ID" value="KAJ4404645.1"/>
    <property type="molecule type" value="Genomic_DNA"/>
</dbReference>
<protein>
    <recommendedName>
        <fullName evidence="3">Heterokaryon incompatibility domain-containing protein</fullName>
    </recommendedName>
</protein>